<dbReference type="RefSeq" id="WP_011890063.1">
    <property type="nucleotide sequence ID" value="NZ_CP041698.1"/>
</dbReference>
<accession>A0A432AXH4</accession>
<evidence type="ECO:0000256" key="5">
    <source>
        <dbReference type="ARBA" id="ARBA00013200"/>
    </source>
</evidence>
<comment type="function">
    <text evidence="14 19">Joins adenosylcobinamide-GDP and alpha-ribazole to generate adenosylcobalamin (Ado-cobalamin). Also synthesizes adenosylcobalamin 5'-phosphate from adenosylcobinamide-GDP and alpha-ribazole 5'-phosphate.</text>
</comment>
<dbReference type="GO" id="GO:0008818">
    <property type="term" value="F:cobalamin 5'-phosphate synthase activity"/>
    <property type="evidence" value="ECO:0007669"/>
    <property type="project" value="UniProtKB-UniRule"/>
</dbReference>
<feature type="transmembrane region" description="Helical" evidence="19">
    <location>
        <begin position="29"/>
        <end position="51"/>
    </location>
</feature>
<keyword evidence="13 19" id="KW-0472">Membrane</keyword>
<dbReference type="PANTHER" id="PTHR34148:SF1">
    <property type="entry name" value="ADENOSYLCOBINAMIDE-GDP RIBAZOLETRANSFERASE"/>
    <property type="match status" value="1"/>
</dbReference>
<keyword evidence="8 19" id="KW-0169">Cobalamin biosynthesis</keyword>
<evidence type="ECO:0000256" key="3">
    <source>
        <dbReference type="ARBA" id="ARBA00004663"/>
    </source>
</evidence>
<evidence type="ECO:0000313" key="22">
    <source>
        <dbReference type="EMBL" id="RTY40035.1"/>
    </source>
</evidence>
<dbReference type="Proteomes" id="UP000279908">
    <property type="component" value="Unassembled WGS sequence"/>
</dbReference>
<name>A0A432AXH4_CHLPH</name>
<dbReference type="HAMAP" id="MF_00719">
    <property type="entry name" value="CobS"/>
    <property type="match status" value="1"/>
</dbReference>
<reference evidence="22 23" key="1">
    <citation type="submission" date="2018-12" db="EMBL/GenBank/DDBJ databases">
        <authorList>
            <person name="Lunina O.N."/>
            <person name="Grouzdev D.S."/>
            <person name="Gorlenko V.M."/>
            <person name="Savvichev A.S."/>
        </authorList>
    </citation>
    <scope>NUCLEOTIDE SEQUENCE [LARGE SCALE GENOMIC DNA]</scope>
    <source>
        <strain evidence="22 23">BrKhr-17</strain>
    </source>
</reference>
<comment type="cofactor">
    <cofactor evidence="1 19">
        <name>Mg(2+)</name>
        <dbReference type="ChEBI" id="CHEBI:18420"/>
    </cofactor>
</comment>
<dbReference type="EMBL" id="WUBZ01000010">
    <property type="protein sequence ID" value="MWV54320.1"/>
    <property type="molecule type" value="Genomic_DNA"/>
</dbReference>
<evidence type="ECO:0000256" key="9">
    <source>
        <dbReference type="ARBA" id="ARBA00022679"/>
    </source>
</evidence>
<protein>
    <recommendedName>
        <fullName evidence="6 19">Adenosylcobinamide-GDP ribazoletransferase</fullName>
        <ecNumber evidence="5 19">2.7.8.26</ecNumber>
    </recommendedName>
    <alternativeName>
        <fullName evidence="16 19">Cobalamin synthase</fullName>
    </alternativeName>
    <alternativeName>
        <fullName evidence="15 19">Cobalamin-5'-phosphate synthase</fullName>
    </alternativeName>
</protein>
<evidence type="ECO:0000256" key="7">
    <source>
        <dbReference type="ARBA" id="ARBA00022475"/>
    </source>
</evidence>
<organism evidence="22 23">
    <name type="scientific">Chlorobium phaeovibrioides</name>
    <dbReference type="NCBI Taxonomy" id="1094"/>
    <lineage>
        <taxon>Bacteria</taxon>
        <taxon>Pseudomonadati</taxon>
        <taxon>Chlorobiota</taxon>
        <taxon>Chlorobiia</taxon>
        <taxon>Chlorobiales</taxon>
        <taxon>Chlorobiaceae</taxon>
        <taxon>Chlorobium/Pelodictyon group</taxon>
        <taxon>Chlorobium</taxon>
    </lineage>
</organism>
<feature type="transmembrane region" description="Helical" evidence="19">
    <location>
        <begin position="226"/>
        <end position="248"/>
    </location>
</feature>
<evidence type="ECO:0000256" key="2">
    <source>
        <dbReference type="ARBA" id="ARBA00004651"/>
    </source>
</evidence>
<reference evidence="21 25" key="3">
    <citation type="submission" date="2019-11" db="EMBL/GenBank/DDBJ databases">
        <title>Green- and brown-colored morphotypes of Chlorobia in the stratified aquatic ecosystems of Kandalaksha Gulf (White Sea): A model for study of the accessory genome evolution.</title>
        <authorList>
            <person name="Grouzdev D.S."/>
        </authorList>
    </citation>
    <scope>NUCLEOTIDE SEQUENCE [LARGE SCALE GENOMIC DNA]</scope>
    <source>
        <strain evidence="21 25">ZM</strain>
    </source>
</reference>
<keyword evidence="7 19" id="KW-1003">Cell membrane</keyword>
<evidence type="ECO:0000256" key="18">
    <source>
        <dbReference type="ARBA" id="ARBA00049504"/>
    </source>
</evidence>
<dbReference type="InterPro" id="IPR003805">
    <property type="entry name" value="CobS"/>
</dbReference>
<dbReference type="GO" id="GO:0009236">
    <property type="term" value="P:cobalamin biosynthetic process"/>
    <property type="evidence" value="ECO:0007669"/>
    <property type="project" value="UniProtKB-UniRule"/>
</dbReference>
<gene>
    <name evidence="19" type="primary">cobS</name>
    <name evidence="22" type="ORF">EKD02_01165</name>
    <name evidence="20" type="ORF">FP507_04720</name>
    <name evidence="21" type="ORF">GJ685_04470</name>
</gene>
<evidence type="ECO:0000256" key="1">
    <source>
        <dbReference type="ARBA" id="ARBA00001946"/>
    </source>
</evidence>
<dbReference type="GO" id="GO:0005886">
    <property type="term" value="C:plasma membrane"/>
    <property type="evidence" value="ECO:0007669"/>
    <property type="project" value="UniProtKB-SubCell"/>
</dbReference>
<comment type="catalytic activity">
    <reaction evidence="17 19">
        <text>alpha-ribazole + adenosylcob(III)inamide-GDP = adenosylcob(III)alamin + GMP + H(+)</text>
        <dbReference type="Rhea" id="RHEA:16049"/>
        <dbReference type="ChEBI" id="CHEBI:10329"/>
        <dbReference type="ChEBI" id="CHEBI:15378"/>
        <dbReference type="ChEBI" id="CHEBI:18408"/>
        <dbReference type="ChEBI" id="CHEBI:58115"/>
        <dbReference type="ChEBI" id="CHEBI:60487"/>
        <dbReference type="EC" id="2.7.8.26"/>
    </reaction>
</comment>
<comment type="caution">
    <text evidence="22">The sequence shown here is derived from an EMBL/GenBank/DDBJ whole genome shotgun (WGS) entry which is preliminary data.</text>
</comment>
<evidence type="ECO:0000256" key="4">
    <source>
        <dbReference type="ARBA" id="ARBA00010561"/>
    </source>
</evidence>
<dbReference type="PANTHER" id="PTHR34148">
    <property type="entry name" value="ADENOSYLCOBINAMIDE-GDP RIBAZOLETRANSFERASE"/>
    <property type="match status" value="1"/>
</dbReference>
<evidence type="ECO:0000313" key="21">
    <source>
        <dbReference type="EMBL" id="MWV54320.1"/>
    </source>
</evidence>
<dbReference type="EC" id="2.7.8.26" evidence="5 19"/>
<evidence type="ECO:0000313" key="23">
    <source>
        <dbReference type="Proteomes" id="UP000279908"/>
    </source>
</evidence>
<dbReference type="Pfam" id="PF02654">
    <property type="entry name" value="CobS"/>
    <property type="match status" value="1"/>
</dbReference>
<evidence type="ECO:0000256" key="15">
    <source>
        <dbReference type="ARBA" id="ARBA00032605"/>
    </source>
</evidence>
<proteinExistence type="inferred from homology"/>
<keyword evidence="10 19" id="KW-0812">Transmembrane</keyword>
<dbReference type="AlphaFoldDB" id="A0A432AXH4"/>
<dbReference type="OMA" id="GHTGDTY"/>
<keyword evidence="11 19" id="KW-0460">Magnesium</keyword>
<comment type="pathway">
    <text evidence="3 19">Cofactor biosynthesis; adenosylcobalamin biosynthesis; adenosylcobalamin from cob(II)yrinate a,c-diamide: step 7/7.</text>
</comment>
<evidence type="ECO:0000256" key="11">
    <source>
        <dbReference type="ARBA" id="ARBA00022842"/>
    </source>
</evidence>
<evidence type="ECO:0000313" key="24">
    <source>
        <dbReference type="Proteomes" id="UP000327458"/>
    </source>
</evidence>
<evidence type="ECO:0000256" key="12">
    <source>
        <dbReference type="ARBA" id="ARBA00022989"/>
    </source>
</evidence>
<sequence>MLSGLVSAIRTLTIFSVPGKDAENFSSSLYWFPVVGAFLGTLLAACAWLPLSIGWSELASAVVVVGGFIVSRGMHADGLADMADGFWGGGDRERTLSIMKDPTVGSFGALALLSLMLLKWVAILRLTEHGAFALIASGVLLGRLSQVLLAASLPYARKEGGTASGFVGGAGRTHAAVALALSLMMTLPFFYRDPFLLFLLFGAALTAAALIGFLSMKKIGGITGDVLGAVSEVTELFVWLAAGVAFTAF</sequence>
<evidence type="ECO:0000256" key="8">
    <source>
        <dbReference type="ARBA" id="ARBA00022573"/>
    </source>
</evidence>
<evidence type="ECO:0000256" key="13">
    <source>
        <dbReference type="ARBA" id="ARBA00023136"/>
    </source>
</evidence>
<feature type="transmembrane region" description="Helical" evidence="19">
    <location>
        <begin position="130"/>
        <end position="153"/>
    </location>
</feature>
<dbReference type="EMBL" id="RXYK01000001">
    <property type="protein sequence ID" value="RTY40035.1"/>
    <property type="molecule type" value="Genomic_DNA"/>
</dbReference>
<evidence type="ECO:0000256" key="19">
    <source>
        <dbReference type="HAMAP-Rule" id="MF_00719"/>
    </source>
</evidence>
<dbReference type="GO" id="GO:0051073">
    <property type="term" value="F:adenosylcobinamide-GDP ribazoletransferase activity"/>
    <property type="evidence" value="ECO:0007669"/>
    <property type="project" value="UniProtKB-UniRule"/>
</dbReference>
<feature type="transmembrane region" description="Helical" evidence="19">
    <location>
        <begin position="104"/>
        <end position="124"/>
    </location>
</feature>
<evidence type="ECO:0000256" key="10">
    <source>
        <dbReference type="ARBA" id="ARBA00022692"/>
    </source>
</evidence>
<evidence type="ECO:0000313" key="20">
    <source>
        <dbReference type="EMBL" id="KAA6232463.1"/>
    </source>
</evidence>
<feature type="transmembrane region" description="Helical" evidence="19">
    <location>
        <begin position="165"/>
        <end position="189"/>
    </location>
</feature>
<keyword evidence="12 19" id="KW-1133">Transmembrane helix</keyword>
<dbReference type="Proteomes" id="UP000327458">
    <property type="component" value="Unassembled WGS sequence"/>
</dbReference>
<dbReference type="Proteomes" id="UP000489351">
    <property type="component" value="Unassembled WGS sequence"/>
</dbReference>
<evidence type="ECO:0000256" key="6">
    <source>
        <dbReference type="ARBA" id="ARBA00015850"/>
    </source>
</evidence>
<evidence type="ECO:0000256" key="14">
    <source>
        <dbReference type="ARBA" id="ARBA00025228"/>
    </source>
</evidence>
<comment type="subcellular location">
    <subcellularLocation>
        <location evidence="2 19">Cell membrane</location>
        <topology evidence="2 19">Multi-pass membrane protein</topology>
    </subcellularLocation>
</comment>
<dbReference type="EMBL" id="VMRG01000001">
    <property type="protein sequence ID" value="KAA6232463.1"/>
    <property type="molecule type" value="Genomic_DNA"/>
</dbReference>
<comment type="catalytic activity">
    <reaction evidence="18 19">
        <text>alpha-ribazole 5'-phosphate + adenosylcob(III)inamide-GDP = adenosylcob(III)alamin 5'-phosphate + GMP + H(+)</text>
        <dbReference type="Rhea" id="RHEA:23560"/>
        <dbReference type="ChEBI" id="CHEBI:15378"/>
        <dbReference type="ChEBI" id="CHEBI:57918"/>
        <dbReference type="ChEBI" id="CHEBI:58115"/>
        <dbReference type="ChEBI" id="CHEBI:60487"/>
        <dbReference type="ChEBI" id="CHEBI:60493"/>
        <dbReference type="EC" id="2.7.8.26"/>
    </reaction>
</comment>
<reference evidence="20 24" key="2">
    <citation type="submission" date="2019-07" db="EMBL/GenBank/DDBJ databases">
        <title>Draft genome Sequence of Chlorobium phaeovibrioides sp. strain PhvTcv-s14, from the Phylum Chlorobi.</title>
        <authorList>
            <person name="Babenko V."/>
            <person name="Boldyreva D."/>
            <person name="Kanygina A."/>
            <person name="Selezneva O."/>
            <person name="Akopiyan T."/>
            <person name="Lunina O."/>
        </authorList>
    </citation>
    <scope>NUCLEOTIDE SEQUENCE [LARGE SCALE GENOMIC DNA]</scope>
    <source>
        <strain evidence="20 24">GrTcv12</strain>
    </source>
</reference>
<keyword evidence="9 19" id="KW-0808">Transferase</keyword>
<evidence type="ECO:0000313" key="25">
    <source>
        <dbReference type="Proteomes" id="UP000489351"/>
    </source>
</evidence>
<keyword evidence="25" id="KW-1185">Reference proteome</keyword>
<evidence type="ECO:0000256" key="16">
    <source>
        <dbReference type="ARBA" id="ARBA00032853"/>
    </source>
</evidence>
<evidence type="ECO:0000256" key="17">
    <source>
        <dbReference type="ARBA" id="ARBA00048623"/>
    </source>
</evidence>
<dbReference type="UniPathway" id="UPA00148">
    <property type="reaction ID" value="UER00238"/>
</dbReference>
<feature type="transmembrane region" description="Helical" evidence="19">
    <location>
        <begin position="195"/>
        <end position="214"/>
    </location>
</feature>
<comment type="similarity">
    <text evidence="4 19">Belongs to the CobS family.</text>
</comment>